<accession>A0A026VYX3</accession>
<dbReference type="Gene3D" id="1.25.50.20">
    <property type="match status" value="1"/>
</dbReference>
<protein>
    <submittedName>
        <fullName evidence="1">Uncharacterized protein</fullName>
    </submittedName>
</protein>
<keyword evidence="2" id="KW-1185">Reference proteome</keyword>
<evidence type="ECO:0000313" key="2">
    <source>
        <dbReference type="Proteomes" id="UP000053097"/>
    </source>
</evidence>
<organism evidence="1 2">
    <name type="scientific">Ooceraea biroi</name>
    <name type="common">Clonal raider ant</name>
    <name type="synonym">Cerapachys biroi</name>
    <dbReference type="NCBI Taxonomy" id="2015173"/>
    <lineage>
        <taxon>Eukaryota</taxon>
        <taxon>Metazoa</taxon>
        <taxon>Ecdysozoa</taxon>
        <taxon>Arthropoda</taxon>
        <taxon>Hexapoda</taxon>
        <taxon>Insecta</taxon>
        <taxon>Pterygota</taxon>
        <taxon>Neoptera</taxon>
        <taxon>Endopterygota</taxon>
        <taxon>Hymenoptera</taxon>
        <taxon>Apocrita</taxon>
        <taxon>Aculeata</taxon>
        <taxon>Formicoidea</taxon>
        <taxon>Formicidae</taxon>
        <taxon>Dorylinae</taxon>
        <taxon>Ooceraea</taxon>
    </lineage>
</organism>
<reference evidence="1 2" key="1">
    <citation type="journal article" date="2014" name="Curr. Biol.">
        <title>The genome of the clonal raider ant Cerapachys biroi.</title>
        <authorList>
            <person name="Oxley P.R."/>
            <person name="Ji L."/>
            <person name="Fetter-Pruneda I."/>
            <person name="McKenzie S.K."/>
            <person name="Li C."/>
            <person name="Hu H."/>
            <person name="Zhang G."/>
            <person name="Kronauer D.J."/>
        </authorList>
    </citation>
    <scope>NUCLEOTIDE SEQUENCE [LARGE SCALE GENOMIC DNA]</scope>
</reference>
<evidence type="ECO:0000313" key="1">
    <source>
        <dbReference type="EMBL" id="EZA49003.1"/>
    </source>
</evidence>
<gene>
    <name evidence="1" type="ORF">X777_12811</name>
</gene>
<dbReference type="EMBL" id="KK107555">
    <property type="protein sequence ID" value="EZA49003.1"/>
    <property type="molecule type" value="Genomic_DNA"/>
</dbReference>
<dbReference type="Proteomes" id="UP000053097">
    <property type="component" value="Unassembled WGS sequence"/>
</dbReference>
<proteinExistence type="predicted"/>
<dbReference type="OrthoDB" id="7558038at2759"/>
<sequence>MEKFSIPFVNIVALSCDNAAVMVEKHIFFFKLEAKCKYVQTFACPCHAVALISHAACAKIPAFCDDFLKKLVDDMRYILKSLLYALSYDEKLDEDDLTKWLRQEAVKWTCIFGDRECQQIASDRLKKHLEDPTNHK</sequence>
<name>A0A026VYX3_OOCBI</name>
<dbReference type="PROSITE" id="PS51257">
    <property type="entry name" value="PROKAR_LIPOPROTEIN"/>
    <property type="match status" value="1"/>
</dbReference>
<dbReference type="AlphaFoldDB" id="A0A026VYX3"/>